<keyword evidence="2" id="KW-1185">Reference proteome</keyword>
<protein>
    <submittedName>
        <fullName evidence="1">Uncharacterized protein</fullName>
    </submittedName>
</protein>
<dbReference type="Proteomes" id="UP001162156">
    <property type="component" value="Unassembled WGS sequence"/>
</dbReference>
<dbReference type="PANTHER" id="PTHR33480">
    <property type="entry name" value="SET DOMAIN-CONTAINING PROTEIN-RELATED"/>
    <property type="match status" value="1"/>
</dbReference>
<proteinExistence type="predicted"/>
<dbReference type="PANTHER" id="PTHR33480:SF1">
    <property type="entry name" value="TYR RECOMBINASE DOMAIN-CONTAINING PROTEIN"/>
    <property type="match status" value="1"/>
</dbReference>
<dbReference type="EMBL" id="JANEYF010002496">
    <property type="protein sequence ID" value="KAJ8945786.1"/>
    <property type="molecule type" value="Genomic_DNA"/>
</dbReference>
<evidence type="ECO:0000313" key="1">
    <source>
        <dbReference type="EMBL" id="KAJ8945786.1"/>
    </source>
</evidence>
<name>A0AAV8Y4I2_9CUCU</name>
<dbReference type="AlphaFoldDB" id="A0AAV8Y4I2"/>
<comment type="caution">
    <text evidence="1">The sequence shown here is derived from an EMBL/GenBank/DDBJ whole genome shotgun (WGS) entry which is preliminary data.</text>
</comment>
<organism evidence="1 2">
    <name type="scientific">Rhamnusium bicolor</name>
    <dbReference type="NCBI Taxonomy" id="1586634"/>
    <lineage>
        <taxon>Eukaryota</taxon>
        <taxon>Metazoa</taxon>
        <taxon>Ecdysozoa</taxon>
        <taxon>Arthropoda</taxon>
        <taxon>Hexapoda</taxon>
        <taxon>Insecta</taxon>
        <taxon>Pterygota</taxon>
        <taxon>Neoptera</taxon>
        <taxon>Endopterygota</taxon>
        <taxon>Coleoptera</taxon>
        <taxon>Polyphaga</taxon>
        <taxon>Cucujiformia</taxon>
        <taxon>Chrysomeloidea</taxon>
        <taxon>Cerambycidae</taxon>
        <taxon>Lepturinae</taxon>
        <taxon>Rhagiini</taxon>
        <taxon>Rhamnusium</taxon>
    </lineage>
</organism>
<accession>A0AAV8Y4I2</accession>
<gene>
    <name evidence="1" type="ORF">NQ314_009055</name>
</gene>
<evidence type="ECO:0000313" key="2">
    <source>
        <dbReference type="Proteomes" id="UP001162156"/>
    </source>
</evidence>
<reference evidence="1" key="1">
    <citation type="journal article" date="2023" name="Insect Mol. Biol.">
        <title>Genome sequencing provides insights into the evolution of gene families encoding plant cell wall-degrading enzymes in longhorned beetles.</title>
        <authorList>
            <person name="Shin N.R."/>
            <person name="Okamura Y."/>
            <person name="Kirsch R."/>
            <person name="Pauchet Y."/>
        </authorList>
    </citation>
    <scope>NUCLEOTIDE SEQUENCE</scope>
    <source>
        <strain evidence="1">RBIC_L_NR</strain>
    </source>
</reference>
<sequence length="186" mass="21293">MSHVKICKNKPADIKNAGRSCLSQSQTFMASVMSRNQEYLRTSRIKKEVFDLMRPDNISDVAKNDPVICLYGESLLAKHKRQQIANVVSNKIREMARLLMTIKSMDGKISSFFDVLRPEMFGTLLSATKIISGYDEQNKSFKAPSLALHMGTNLKLICNVAFKIVIEKRKLPKIQWEDRNKKRRVT</sequence>